<dbReference type="InterPro" id="IPR026881">
    <property type="entry name" value="WYL_dom"/>
</dbReference>
<dbReference type="RefSeq" id="WP_202102483.1">
    <property type="nucleotide sequence ID" value="NZ_JAERTY010000004.1"/>
</dbReference>
<keyword evidence="4" id="KW-1185">Reference proteome</keyword>
<dbReference type="InterPro" id="IPR051534">
    <property type="entry name" value="CBASS_pafABC_assoc_protein"/>
</dbReference>
<reference evidence="3 4" key="1">
    <citation type="submission" date="2021-01" db="EMBL/GenBank/DDBJ databases">
        <title>C459-1 draft genome sequence.</title>
        <authorList>
            <person name="Zhang X.-F."/>
        </authorList>
    </citation>
    <scope>NUCLEOTIDE SEQUENCE [LARGE SCALE GENOMIC DNA]</scope>
    <source>
        <strain evidence="4">C459-1</strain>
    </source>
</reference>
<dbReference type="EMBL" id="JAERTY010000004">
    <property type="protein sequence ID" value="MBL1408715.1"/>
    <property type="molecule type" value="Genomic_DNA"/>
</dbReference>
<dbReference type="InterPro" id="IPR057727">
    <property type="entry name" value="WCX_dom"/>
</dbReference>
<gene>
    <name evidence="3" type="ORF">JKG61_08145</name>
</gene>
<proteinExistence type="predicted"/>
<sequence length="335" mass="39148">MATNKQASIRYRILDNCLSNPQKRFSFQDLLDCLDTELSEINPNHKNISVRTLREDIKYMRSPEGGSAPIEIYKQDGKSYYRYADKDFKLYNQGLNSPEVQQLKSAIEMLSKIEGLPQMGWIQEMGAKLEEVFFLEKTDQLIMSHDNNRYLKGIEYLGTLFHAILYKKRIRIKYRSFNATKETIHDLSPYHLREFNNRWFLFGWNQEYNTLTNLALDRIIAIEDSHLKYIENDSWDFSAYFEDIVGVSFNSSTLEEIQIWFNVKAAPYVLSKPLHGSQKVVSNDENGLIIKLDIIPNYELETLILSFGERAKVLSPESFKNVMYARVKAMYEGYG</sequence>
<evidence type="ECO:0000259" key="1">
    <source>
        <dbReference type="Pfam" id="PF13280"/>
    </source>
</evidence>
<evidence type="ECO:0000259" key="2">
    <source>
        <dbReference type="Pfam" id="PF25583"/>
    </source>
</evidence>
<dbReference type="PROSITE" id="PS52050">
    <property type="entry name" value="WYL"/>
    <property type="match status" value="1"/>
</dbReference>
<evidence type="ECO:0000313" key="4">
    <source>
        <dbReference type="Proteomes" id="UP000625283"/>
    </source>
</evidence>
<dbReference type="Pfam" id="PF13280">
    <property type="entry name" value="WYL"/>
    <property type="match status" value="1"/>
</dbReference>
<dbReference type="Proteomes" id="UP000625283">
    <property type="component" value="Unassembled WGS sequence"/>
</dbReference>
<dbReference type="PANTHER" id="PTHR34580:SF9">
    <property type="entry name" value="SLL5097 PROTEIN"/>
    <property type="match status" value="1"/>
</dbReference>
<evidence type="ECO:0000313" key="3">
    <source>
        <dbReference type="EMBL" id="MBL1408715.1"/>
    </source>
</evidence>
<name>A0ABS1R361_9SPHI</name>
<organism evidence="3 4">
    <name type="scientific">Sphingobacterium faecale</name>
    <dbReference type="NCBI Taxonomy" id="2803775"/>
    <lineage>
        <taxon>Bacteria</taxon>
        <taxon>Pseudomonadati</taxon>
        <taxon>Bacteroidota</taxon>
        <taxon>Sphingobacteriia</taxon>
        <taxon>Sphingobacteriales</taxon>
        <taxon>Sphingobacteriaceae</taxon>
        <taxon>Sphingobacterium</taxon>
    </lineage>
</organism>
<protein>
    <submittedName>
        <fullName evidence="3">WYL domain-containing protein</fullName>
    </submittedName>
</protein>
<comment type="caution">
    <text evidence="3">The sequence shown here is derived from an EMBL/GenBank/DDBJ whole genome shotgun (WGS) entry which is preliminary data.</text>
</comment>
<feature type="domain" description="WCX" evidence="2">
    <location>
        <begin position="255"/>
        <end position="330"/>
    </location>
</feature>
<accession>A0ABS1R361</accession>
<dbReference type="PANTHER" id="PTHR34580">
    <property type="match status" value="1"/>
</dbReference>
<dbReference type="Pfam" id="PF25583">
    <property type="entry name" value="WCX"/>
    <property type="match status" value="1"/>
</dbReference>
<feature type="domain" description="WYL" evidence="1">
    <location>
        <begin position="155"/>
        <end position="223"/>
    </location>
</feature>